<evidence type="ECO:0000313" key="2">
    <source>
        <dbReference type="Proteomes" id="UP000799537"/>
    </source>
</evidence>
<dbReference type="AlphaFoldDB" id="A0A6A6D030"/>
<evidence type="ECO:0000313" key="1">
    <source>
        <dbReference type="EMBL" id="KAF2170996.1"/>
    </source>
</evidence>
<dbReference type="InterPro" id="IPR015075">
    <property type="entry name" value="AtaL"/>
</dbReference>
<dbReference type="Proteomes" id="UP000799537">
    <property type="component" value="Unassembled WGS sequence"/>
</dbReference>
<dbReference type="Gene3D" id="3.30.530.20">
    <property type="match status" value="1"/>
</dbReference>
<proteinExistence type="predicted"/>
<keyword evidence="2" id="KW-1185">Reference proteome</keyword>
<organism evidence="1 2">
    <name type="scientific">Zasmidium cellare ATCC 36951</name>
    <dbReference type="NCBI Taxonomy" id="1080233"/>
    <lineage>
        <taxon>Eukaryota</taxon>
        <taxon>Fungi</taxon>
        <taxon>Dikarya</taxon>
        <taxon>Ascomycota</taxon>
        <taxon>Pezizomycotina</taxon>
        <taxon>Dothideomycetes</taxon>
        <taxon>Dothideomycetidae</taxon>
        <taxon>Mycosphaerellales</taxon>
        <taxon>Mycosphaerellaceae</taxon>
        <taxon>Zasmidium</taxon>
    </lineage>
</organism>
<dbReference type="Pfam" id="PF08982">
    <property type="entry name" value="AtaL"/>
    <property type="match status" value="1"/>
</dbReference>
<name>A0A6A6D030_ZASCE</name>
<accession>A0A6A6D030</accession>
<dbReference type="GeneID" id="54569140"/>
<dbReference type="OrthoDB" id="2320332at2759"/>
<dbReference type="SUPFAM" id="SSF55961">
    <property type="entry name" value="Bet v1-like"/>
    <property type="match status" value="1"/>
</dbReference>
<dbReference type="InterPro" id="IPR023393">
    <property type="entry name" value="START-like_dom_sf"/>
</dbReference>
<gene>
    <name evidence="1" type="ORF">M409DRAFT_63992</name>
</gene>
<dbReference type="EMBL" id="ML993584">
    <property type="protein sequence ID" value="KAF2170996.1"/>
    <property type="molecule type" value="Genomic_DNA"/>
</dbReference>
<protein>
    <submittedName>
        <fullName evidence="1">Uncharacterized protein</fullName>
    </submittedName>
</protein>
<reference evidence="1" key="1">
    <citation type="journal article" date="2020" name="Stud. Mycol.">
        <title>101 Dothideomycetes genomes: a test case for predicting lifestyles and emergence of pathogens.</title>
        <authorList>
            <person name="Haridas S."/>
            <person name="Albert R."/>
            <person name="Binder M."/>
            <person name="Bloem J."/>
            <person name="Labutti K."/>
            <person name="Salamov A."/>
            <person name="Andreopoulos B."/>
            <person name="Baker S."/>
            <person name="Barry K."/>
            <person name="Bills G."/>
            <person name="Bluhm B."/>
            <person name="Cannon C."/>
            <person name="Castanera R."/>
            <person name="Culley D."/>
            <person name="Daum C."/>
            <person name="Ezra D."/>
            <person name="Gonzalez J."/>
            <person name="Henrissat B."/>
            <person name="Kuo A."/>
            <person name="Liang C."/>
            <person name="Lipzen A."/>
            <person name="Lutzoni F."/>
            <person name="Magnuson J."/>
            <person name="Mondo S."/>
            <person name="Nolan M."/>
            <person name="Ohm R."/>
            <person name="Pangilinan J."/>
            <person name="Park H.-J."/>
            <person name="Ramirez L."/>
            <person name="Alfaro M."/>
            <person name="Sun H."/>
            <person name="Tritt A."/>
            <person name="Yoshinaga Y."/>
            <person name="Zwiers L.-H."/>
            <person name="Turgeon B."/>
            <person name="Goodwin S."/>
            <person name="Spatafora J."/>
            <person name="Crous P."/>
            <person name="Grigoriev I."/>
        </authorList>
    </citation>
    <scope>NUCLEOTIDE SEQUENCE</scope>
    <source>
        <strain evidence="1">ATCC 36951</strain>
    </source>
</reference>
<dbReference type="RefSeq" id="XP_033671885.1">
    <property type="nucleotide sequence ID" value="XM_033815868.1"/>
</dbReference>
<sequence length="134" mass="15458">MHSPIPRKIRNAQEFVPVAIEATEVLEDNGVDEVVRVAHFKGGLKVREFFRSYWPVRVDFWQPNGAVFTNTISDGPNGENDFWMTYTFEWRYPDVREGSEEYVQLLKKHVEDARIGVLSSIERLRVMGAAGELD</sequence>